<organism evidence="1 2">
    <name type="scientific">Trifolium medium</name>
    <dbReference type="NCBI Taxonomy" id="97028"/>
    <lineage>
        <taxon>Eukaryota</taxon>
        <taxon>Viridiplantae</taxon>
        <taxon>Streptophyta</taxon>
        <taxon>Embryophyta</taxon>
        <taxon>Tracheophyta</taxon>
        <taxon>Spermatophyta</taxon>
        <taxon>Magnoliopsida</taxon>
        <taxon>eudicotyledons</taxon>
        <taxon>Gunneridae</taxon>
        <taxon>Pentapetalae</taxon>
        <taxon>rosids</taxon>
        <taxon>fabids</taxon>
        <taxon>Fabales</taxon>
        <taxon>Fabaceae</taxon>
        <taxon>Papilionoideae</taxon>
        <taxon>50 kb inversion clade</taxon>
        <taxon>NPAAA clade</taxon>
        <taxon>Hologalegina</taxon>
        <taxon>IRL clade</taxon>
        <taxon>Trifolieae</taxon>
        <taxon>Trifolium</taxon>
    </lineage>
</organism>
<evidence type="ECO:0000313" key="2">
    <source>
        <dbReference type="Proteomes" id="UP000265520"/>
    </source>
</evidence>
<dbReference type="Proteomes" id="UP000265520">
    <property type="component" value="Unassembled WGS sequence"/>
</dbReference>
<proteinExistence type="predicted"/>
<keyword evidence="2" id="KW-1185">Reference proteome</keyword>
<protein>
    <submittedName>
        <fullName evidence="1">Uncharacterized protein</fullName>
    </submittedName>
</protein>
<dbReference type="AlphaFoldDB" id="A0A392R442"/>
<comment type="caution">
    <text evidence="1">The sequence shown here is derived from an EMBL/GenBank/DDBJ whole genome shotgun (WGS) entry which is preliminary data.</text>
</comment>
<sequence>MMDVSEVEESFFAASDAKLENQSDYQSFVGPVVIDAGLGREDHGLISGNCDRDEAGTT</sequence>
<accession>A0A392R442</accession>
<dbReference type="EMBL" id="LXQA010183876">
    <property type="protein sequence ID" value="MCI30999.1"/>
    <property type="molecule type" value="Genomic_DNA"/>
</dbReference>
<name>A0A392R442_9FABA</name>
<reference evidence="1 2" key="1">
    <citation type="journal article" date="2018" name="Front. Plant Sci.">
        <title>Red Clover (Trifolium pratense) and Zigzag Clover (T. medium) - A Picture of Genomic Similarities and Differences.</title>
        <authorList>
            <person name="Dluhosova J."/>
            <person name="Istvanek J."/>
            <person name="Nedelnik J."/>
            <person name="Repkova J."/>
        </authorList>
    </citation>
    <scope>NUCLEOTIDE SEQUENCE [LARGE SCALE GENOMIC DNA]</scope>
    <source>
        <strain evidence="2">cv. 10/8</strain>
        <tissue evidence="1">Leaf</tissue>
    </source>
</reference>
<evidence type="ECO:0000313" key="1">
    <source>
        <dbReference type="EMBL" id="MCI30999.1"/>
    </source>
</evidence>